<proteinExistence type="predicted"/>
<feature type="domain" description="RNase H type-1" evidence="1">
    <location>
        <begin position="2"/>
        <end position="122"/>
    </location>
</feature>
<sequence length="145" mass="16009">MNVDGAASSSDKRVGAGGVLRGSNGVWRGGFVSNVGYCSAILAELWGIFHGLSLAWNLGSRTLLLETDSRLAIELIEKRVDPLHPLATILTAIRRRLAQDWMVRLVHTYREGNRVADWLSKHSLVYPYGKYELTTPPPRDSPSPP</sequence>
<protein>
    <recommendedName>
        <fullName evidence="1">RNase H type-1 domain-containing protein</fullName>
    </recommendedName>
</protein>
<dbReference type="InterPro" id="IPR002156">
    <property type="entry name" value="RNaseH_domain"/>
</dbReference>
<reference evidence="2 3" key="1">
    <citation type="submission" date="2024-04" db="EMBL/GenBank/DDBJ databases">
        <authorList>
            <person name="Fracassetti M."/>
        </authorList>
    </citation>
    <scope>NUCLEOTIDE SEQUENCE [LARGE SCALE GENOMIC DNA]</scope>
</reference>
<dbReference type="InterPro" id="IPR044730">
    <property type="entry name" value="RNase_H-like_dom_plant"/>
</dbReference>
<dbReference type="EMBL" id="OZ034822">
    <property type="protein sequence ID" value="CAL1410790.1"/>
    <property type="molecule type" value="Genomic_DNA"/>
</dbReference>
<dbReference type="Pfam" id="PF13456">
    <property type="entry name" value="RVT_3"/>
    <property type="match status" value="1"/>
</dbReference>
<evidence type="ECO:0000259" key="1">
    <source>
        <dbReference type="Pfam" id="PF13456"/>
    </source>
</evidence>
<dbReference type="Gene3D" id="3.30.420.10">
    <property type="entry name" value="Ribonuclease H-like superfamily/Ribonuclease H"/>
    <property type="match status" value="1"/>
</dbReference>
<dbReference type="PANTHER" id="PTHR47723:SF19">
    <property type="entry name" value="POLYNUCLEOTIDYL TRANSFERASE, RIBONUCLEASE H-LIKE SUPERFAMILY PROTEIN"/>
    <property type="match status" value="1"/>
</dbReference>
<dbReference type="InterPro" id="IPR012337">
    <property type="entry name" value="RNaseH-like_sf"/>
</dbReference>
<organism evidence="2 3">
    <name type="scientific">Linum trigynum</name>
    <dbReference type="NCBI Taxonomy" id="586398"/>
    <lineage>
        <taxon>Eukaryota</taxon>
        <taxon>Viridiplantae</taxon>
        <taxon>Streptophyta</taxon>
        <taxon>Embryophyta</taxon>
        <taxon>Tracheophyta</taxon>
        <taxon>Spermatophyta</taxon>
        <taxon>Magnoliopsida</taxon>
        <taxon>eudicotyledons</taxon>
        <taxon>Gunneridae</taxon>
        <taxon>Pentapetalae</taxon>
        <taxon>rosids</taxon>
        <taxon>fabids</taxon>
        <taxon>Malpighiales</taxon>
        <taxon>Linaceae</taxon>
        <taxon>Linum</taxon>
    </lineage>
</organism>
<name>A0AAV2GJ67_9ROSI</name>
<evidence type="ECO:0000313" key="2">
    <source>
        <dbReference type="EMBL" id="CAL1410790.1"/>
    </source>
</evidence>
<dbReference type="AlphaFoldDB" id="A0AAV2GJ67"/>
<evidence type="ECO:0000313" key="3">
    <source>
        <dbReference type="Proteomes" id="UP001497516"/>
    </source>
</evidence>
<dbReference type="InterPro" id="IPR053151">
    <property type="entry name" value="RNase_H-like"/>
</dbReference>
<dbReference type="GO" id="GO:0004523">
    <property type="term" value="F:RNA-DNA hybrid ribonuclease activity"/>
    <property type="evidence" value="ECO:0007669"/>
    <property type="project" value="InterPro"/>
</dbReference>
<dbReference type="CDD" id="cd06222">
    <property type="entry name" value="RNase_H_like"/>
    <property type="match status" value="1"/>
</dbReference>
<gene>
    <name evidence="2" type="ORF">LTRI10_LOCUS50186</name>
</gene>
<accession>A0AAV2GJ67</accession>
<dbReference type="SUPFAM" id="SSF53098">
    <property type="entry name" value="Ribonuclease H-like"/>
    <property type="match status" value="1"/>
</dbReference>
<dbReference type="GO" id="GO:0003676">
    <property type="term" value="F:nucleic acid binding"/>
    <property type="evidence" value="ECO:0007669"/>
    <property type="project" value="InterPro"/>
</dbReference>
<dbReference type="InterPro" id="IPR036397">
    <property type="entry name" value="RNaseH_sf"/>
</dbReference>
<dbReference type="Proteomes" id="UP001497516">
    <property type="component" value="Chromosome 9"/>
</dbReference>
<dbReference type="PANTHER" id="PTHR47723">
    <property type="entry name" value="OS05G0353850 PROTEIN"/>
    <property type="match status" value="1"/>
</dbReference>
<keyword evidence="3" id="KW-1185">Reference proteome</keyword>